<dbReference type="InterPro" id="IPR039931">
    <property type="entry name" value="EEIG1/2-like"/>
</dbReference>
<dbReference type="PANTHER" id="PTHR21456">
    <property type="entry name" value="FAMILY WITH SEQUENCE SIMILARITY 102"/>
    <property type="match status" value="1"/>
</dbReference>
<evidence type="ECO:0000313" key="4">
    <source>
        <dbReference type="EMBL" id="CAL8129594.1"/>
    </source>
</evidence>
<feature type="region of interest" description="Disordered" evidence="2">
    <location>
        <begin position="197"/>
        <end position="234"/>
    </location>
</feature>
<comment type="similarity">
    <text evidence="1">Belongs to the EEIG family.</text>
</comment>
<dbReference type="EMBL" id="CAXLJM020000078">
    <property type="protein sequence ID" value="CAL8129594.1"/>
    <property type="molecule type" value="Genomic_DNA"/>
</dbReference>
<proteinExistence type="inferred from homology"/>
<feature type="region of interest" description="Disordered" evidence="2">
    <location>
        <begin position="255"/>
        <end position="324"/>
    </location>
</feature>
<dbReference type="Proteomes" id="UP001642540">
    <property type="component" value="Unassembled WGS sequence"/>
</dbReference>
<gene>
    <name evidence="4" type="ORF">ODALV1_LOCUS23313</name>
</gene>
<sequence length="324" mass="35846">MDEGRVKLLLLKPLTDTYSENVPRLIHGARMSLGVWKSSKKHIKFLVDFHLEELSSVPFLAGVIFAKLRLLNGGNFRKFSDREEIVDHRVCWNSRFEFECKLTATLSTGILDGCTCRVSVRRESQGGKSYQKLGFADINLAEFAGGTPQSRSYLLEEYNSSARANNALLRVTICMRVKEGDFCFKVPIPSTPVYFTETYPGPEKTDLPEPQAEKESGTQGEHSRQSSSSDSGVIRYDGNRCFSIEIASEYGSLERNSGRNSALSAPPILDREKVSSSRVDSTRVDPENLIDQLLRESNLESSPSEGGGLALYIGKDGSAAVRGD</sequence>
<evidence type="ECO:0000256" key="1">
    <source>
        <dbReference type="ARBA" id="ARBA00034780"/>
    </source>
</evidence>
<evidence type="ECO:0000256" key="2">
    <source>
        <dbReference type="SAM" id="MobiDB-lite"/>
    </source>
</evidence>
<keyword evidence="5" id="KW-1185">Reference proteome</keyword>
<dbReference type="Pfam" id="PF10358">
    <property type="entry name" value="NT-C2"/>
    <property type="match status" value="1"/>
</dbReference>
<protein>
    <recommendedName>
        <fullName evidence="3">C2 NT-type domain-containing protein</fullName>
    </recommendedName>
</protein>
<evidence type="ECO:0000313" key="5">
    <source>
        <dbReference type="Proteomes" id="UP001642540"/>
    </source>
</evidence>
<reference evidence="4 5" key="1">
    <citation type="submission" date="2024-08" db="EMBL/GenBank/DDBJ databases">
        <authorList>
            <person name="Cucini C."/>
            <person name="Frati F."/>
        </authorList>
    </citation>
    <scope>NUCLEOTIDE SEQUENCE [LARGE SCALE GENOMIC DNA]</scope>
</reference>
<accession>A0ABP1RKR9</accession>
<evidence type="ECO:0000259" key="3">
    <source>
        <dbReference type="PROSITE" id="PS51840"/>
    </source>
</evidence>
<organism evidence="4 5">
    <name type="scientific">Orchesella dallaii</name>
    <dbReference type="NCBI Taxonomy" id="48710"/>
    <lineage>
        <taxon>Eukaryota</taxon>
        <taxon>Metazoa</taxon>
        <taxon>Ecdysozoa</taxon>
        <taxon>Arthropoda</taxon>
        <taxon>Hexapoda</taxon>
        <taxon>Collembola</taxon>
        <taxon>Entomobryomorpha</taxon>
        <taxon>Entomobryoidea</taxon>
        <taxon>Orchesellidae</taxon>
        <taxon>Orchesellinae</taxon>
        <taxon>Orchesella</taxon>
    </lineage>
</organism>
<feature type="domain" description="C2 NT-type" evidence="3">
    <location>
        <begin position="35"/>
        <end position="177"/>
    </location>
</feature>
<feature type="compositionally biased region" description="Basic and acidic residues" evidence="2">
    <location>
        <begin position="203"/>
        <end position="224"/>
    </location>
</feature>
<feature type="compositionally biased region" description="Basic and acidic residues" evidence="2">
    <location>
        <begin position="269"/>
        <end position="286"/>
    </location>
</feature>
<dbReference type="PANTHER" id="PTHR21456:SF1">
    <property type="entry name" value="C2 NT-TYPE DOMAIN-CONTAINING PROTEIN"/>
    <property type="match status" value="1"/>
</dbReference>
<comment type="caution">
    <text evidence="4">The sequence shown here is derived from an EMBL/GenBank/DDBJ whole genome shotgun (WGS) entry which is preliminary data.</text>
</comment>
<dbReference type="PROSITE" id="PS51840">
    <property type="entry name" value="C2_NT"/>
    <property type="match status" value="1"/>
</dbReference>
<name>A0ABP1RKR9_9HEXA</name>
<dbReference type="InterPro" id="IPR019448">
    <property type="entry name" value="NT-C2"/>
</dbReference>